<dbReference type="Pfam" id="PF01725">
    <property type="entry name" value="Ham1p_like"/>
    <property type="match status" value="1"/>
</dbReference>
<dbReference type="Proteomes" id="UP000242850">
    <property type="component" value="Unassembled WGS sequence"/>
</dbReference>
<dbReference type="SUPFAM" id="SSF52972">
    <property type="entry name" value="ITPase-like"/>
    <property type="match status" value="1"/>
</dbReference>
<comment type="similarity">
    <text evidence="1 10 11">Belongs to the HAM1 NTPase family.</text>
</comment>
<keyword evidence="7 10" id="KW-0546">Nucleotide metabolism</keyword>
<dbReference type="RefSeq" id="WP_103896118.1">
    <property type="nucleotide sequence ID" value="NZ_FNUK01000013.1"/>
</dbReference>
<evidence type="ECO:0000256" key="3">
    <source>
        <dbReference type="ARBA" id="ARBA00022723"/>
    </source>
</evidence>
<feature type="binding site" evidence="10">
    <location>
        <begin position="10"/>
        <end position="15"/>
    </location>
    <ligand>
        <name>substrate</name>
    </ligand>
</feature>
<dbReference type="NCBIfam" id="NF011397">
    <property type="entry name" value="PRK14822.1"/>
    <property type="match status" value="1"/>
</dbReference>
<dbReference type="InterPro" id="IPR020922">
    <property type="entry name" value="dITP/XTP_pyrophosphatase"/>
</dbReference>
<dbReference type="GO" id="GO:0009117">
    <property type="term" value="P:nucleotide metabolic process"/>
    <property type="evidence" value="ECO:0007669"/>
    <property type="project" value="UniProtKB-KW"/>
</dbReference>
<dbReference type="InterPro" id="IPR002637">
    <property type="entry name" value="RdgB/HAM1"/>
</dbReference>
<keyword evidence="13" id="KW-1185">Reference proteome</keyword>
<dbReference type="GO" id="GO:0017111">
    <property type="term" value="F:ribonucleoside triphosphate phosphatase activity"/>
    <property type="evidence" value="ECO:0007669"/>
    <property type="project" value="InterPro"/>
</dbReference>
<evidence type="ECO:0000256" key="5">
    <source>
        <dbReference type="ARBA" id="ARBA00022801"/>
    </source>
</evidence>
<evidence type="ECO:0000256" key="11">
    <source>
        <dbReference type="RuleBase" id="RU003781"/>
    </source>
</evidence>
<evidence type="ECO:0000256" key="7">
    <source>
        <dbReference type="ARBA" id="ARBA00023080"/>
    </source>
</evidence>
<feature type="binding site" evidence="10">
    <location>
        <position position="73"/>
    </location>
    <ligand>
        <name>substrate</name>
    </ligand>
</feature>
<feature type="binding site" evidence="10">
    <location>
        <begin position="155"/>
        <end position="158"/>
    </location>
    <ligand>
        <name>substrate</name>
    </ligand>
</feature>
<organism evidence="12 13">
    <name type="scientific">Caloramator fervidus</name>
    <dbReference type="NCBI Taxonomy" id="29344"/>
    <lineage>
        <taxon>Bacteria</taxon>
        <taxon>Bacillati</taxon>
        <taxon>Bacillota</taxon>
        <taxon>Clostridia</taxon>
        <taxon>Eubacteriales</taxon>
        <taxon>Clostridiaceae</taxon>
        <taxon>Caloramator</taxon>
    </lineage>
</organism>
<dbReference type="GO" id="GO:0009146">
    <property type="term" value="P:purine nucleoside triphosphate catabolic process"/>
    <property type="evidence" value="ECO:0007669"/>
    <property type="project" value="UniProtKB-UniRule"/>
</dbReference>
<evidence type="ECO:0000256" key="4">
    <source>
        <dbReference type="ARBA" id="ARBA00022741"/>
    </source>
</evidence>
<evidence type="ECO:0000256" key="6">
    <source>
        <dbReference type="ARBA" id="ARBA00022842"/>
    </source>
</evidence>
<proteinExistence type="inferred from homology"/>
<protein>
    <recommendedName>
        <fullName evidence="10">dITP/XTP pyrophosphatase</fullName>
        <ecNumber evidence="10">3.6.1.66</ecNumber>
    </recommendedName>
    <alternativeName>
        <fullName evidence="10">Non-canonical purine NTP pyrophosphatase</fullName>
    </alternativeName>
    <alternativeName>
        <fullName evidence="10">Non-standard purine NTP pyrophosphatase</fullName>
    </alternativeName>
    <alternativeName>
        <fullName evidence="10">Nucleoside-triphosphate diphosphatase</fullName>
    </alternativeName>
    <alternativeName>
        <fullName evidence="10">Nucleoside-triphosphate pyrophosphatase</fullName>
        <shortName evidence="10">NTPase</shortName>
    </alternativeName>
</protein>
<dbReference type="PANTHER" id="PTHR11067">
    <property type="entry name" value="INOSINE TRIPHOSPHATE PYROPHOSPHATASE/HAM1 PROTEIN"/>
    <property type="match status" value="1"/>
</dbReference>
<feature type="binding site" evidence="10">
    <location>
        <position position="72"/>
    </location>
    <ligand>
        <name>Mg(2+)</name>
        <dbReference type="ChEBI" id="CHEBI:18420"/>
    </ligand>
</feature>
<comment type="subunit">
    <text evidence="2 10">Homodimer.</text>
</comment>
<evidence type="ECO:0000256" key="8">
    <source>
        <dbReference type="ARBA" id="ARBA00051875"/>
    </source>
</evidence>
<dbReference type="GO" id="GO:0036222">
    <property type="term" value="F:XTP diphosphatase activity"/>
    <property type="evidence" value="ECO:0007669"/>
    <property type="project" value="UniProtKB-UniRule"/>
</dbReference>
<keyword evidence="5 10" id="KW-0378">Hydrolase</keyword>
<accession>A0A1H5VAW5</accession>
<keyword evidence="6 10" id="KW-0460">Magnesium</keyword>
<comment type="catalytic activity">
    <reaction evidence="10">
        <text>ITP + H2O = IMP + diphosphate + H(+)</text>
        <dbReference type="Rhea" id="RHEA:29399"/>
        <dbReference type="ChEBI" id="CHEBI:15377"/>
        <dbReference type="ChEBI" id="CHEBI:15378"/>
        <dbReference type="ChEBI" id="CHEBI:33019"/>
        <dbReference type="ChEBI" id="CHEBI:58053"/>
        <dbReference type="ChEBI" id="CHEBI:61402"/>
        <dbReference type="EC" id="3.6.1.66"/>
    </reaction>
</comment>
<gene>
    <name evidence="12" type="ORF">SAMN05660865_01149</name>
</gene>
<dbReference type="GO" id="GO:0000166">
    <property type="term" value="F:nucleotide binding"/>
    <property type="evidence" value="ECO:0007669"/>
    <property type="project" value="UniProtKB-KW"/>
</dbReference>
<evidence type="ECO:0000256" key="9">
    <source>
        <dbReference type="ARBA" id="ARBA00052017"/>
    </source>
</evidence>
<dbReference type="GO" id="GO:0046872">
    <property type="term" value="F:metal ion binding"/>
    <property type="evidence" value="ECO:0007669"/>
    <property type="project" value="UniProtKB-KW"/>
</dbReference>
<sequence>MKFSKIILASNNPHKVEEIKSILGKYGIYVLSLKEAGIEIEIEEDGKTFEENALKKARQVYKITKTPCIADDSGLEVFALNGAPGVYSARFSGEHGNYKKNNQKLLELLKDVKEEDRGARFVSVIAFIDDNGEEILARGEVYGSIGFEERGTNGFGYDPLFIIPYLQKTFAELSSEEKNSISHRKKALDKFLDLFEKKYLKGEGV</sequence>
<dbReference type="Gene3D" id="3.90.950.10">
    <property type="match status" value="1"/>
</dbReference>
<comment type="catalytic activity">
    <reaction evidence="9 10">
        <text>XTP + H2O = XMP + diphosphate + H(+)</text>
        <dbReference type="Rhea" id="RHEA:28610"/>
        <dbReference type="ChEBI" id="CHEBI:15377"/>
        <dbReference type="ChEBI" id="CHEBI:15378"/>
        <dbReference type="ChEBI" id="CHEBI:33019"/>
        <dbReference type="ChEBI" id="CHEBI:57464"/>
        <dbReference type="ChEBI" id="CHEBI:61314"/>
        <dbReference type="EC" id="3.6.1.66"/>
    </reaction>
</comment>
<dbReference type="AlphaFoldDB" id="A0A1H5VAW5"/>
<dbReference type="EC" id="3.6.1.66" evidence="10"/>
<evidence type="ECO:0000313" key="12">
    <source>
        <dbReference type="EMBL" id="SEF84350.1"/>
    </source>
</evidence>
<name>A0A1H5VAW5_9CLOT</name>
<dbReference type="EMBL" id="FNUK01000013">
    <property type="protein sequence ID" value="SEF84350.1"/>
    <property type="molecule type" value="Genomic_DNA"/>
</dbReference>
<evidence type="ECO:0000313" key="13">
    <source>
        <dbReference type="Proteomes" id="UP000242850"/>
    </source>
</evidence>
<dbReference type="PANTHER" id="PTHR11067:SF9">
    <property type="entry name" value="INOSINE TRIPHOSPHATE PYROPHOSPHATASE"/>
    <property type="match status" value="1"/>
</dbReference>
<dbReference type="HAMAP" id="MF_01405">
    <property type="entry name" value="Non_canon_purine_NTPase"/>
    <property type="match status" value="1"/>
</dbReference>
<keyword evidence="3 10" id="KW-0479">Metal-binding</keyword>
<dbReference type="CDD" id="cd00515">
    <property type="entry name" value="HAM1"/>
    <property type="match status" value="1"/>
</dbReference>
<evidence type="ECO:0000256" key="10">
    <source>
        <dbReference type="HAMAP-Rule" id="MF_01405"/>
    </source>
</evidence>
<dbReference type="GO" id="GO:0036220">
    <property type="term" value="F:ITP diphosphatase activity"/>
    <property type="evidence" value="ECO:0007669"/>
    <property type="project" value="UniProtKB-UniRule"/>
</dbReference>
<dbReference type="NCBIfam" id="TIGR00042">
    <property type="entry name" value="RdgB/HAM1 family non-canonical purine NTP pyrophosphatase"/>
    <property type="match status" value="1"/>
</dbReference>
<dbReference type="GO" id="GO:0035870">
    <property type="term" value="F:dITP diphosphatase activity"/>
    <property type="evidence" value="ECO:0007669"/>
    <property type="project" value="UniProtKB-UniRule"/>
</dbReference>
<comment type="catalytic activity">
    <reaction evidence="8 10">
        <text>dITP + H2O = dIMP + diphosphate + H(+)</text>
        <dbReference type="Rhea" id="RHEA:28342"/>
        <dbReference type="ChEBI" id="CHEBI:15377"/>
        <dbReference type="ChEBI" id="CHEBI:15378"/>
        <dbReference type="ChEBI" id="CHEBI:33019"/>
        <dbReference type="ChEBI" id="CHEBI:61194"/>
        <dbReference type="ChEBI" id="CHEBI:61382"/>
        <dbReference type="EC" id="3.6.1.66"/>
    </reaction>
</comment>
<evidence type="ECO:0000256" key="1">
    <source>
        <dbReference type="ARBA" id="ARBA00008023"/>
    </source>
</evidence>
<feature type="binding site" evidence="10">
    <location>
        <position position="43"/>
    </location>
    <ligand>
        <name>Mg(2+)</name>
        <dbReference type="ChEBI" id="CHEBI:18420"/>
    </ligand>
</feature>
<feature type="active site" description="Proton acceptor" evidence="10">
    <location>
        <position position="72"/>
    </location>
</feature>
<dbReference type="OrthoDB" id="9807456at2"/>
<dbReference type="InterPro" id="IPR029001">
    <property type="entry name" value="ITPase-like_fam"/>
</dbReference>
<comment type="cofactor">
    <cofactor evidence="10">
        <name>Mg(2+)</name>
        <dbReference type="ChEBI" id="CHEBI:18420"/>
    </cofactor>
    <text evidence="10">Binds 1 Mg(2+) ion per subunit.</text>
</comment>
<reference evidence="13" key="1">
    <citation type="submission" date="2016-10" db="EMBL/GenBank/DDBJ databases">
        <authorList>
            <person name="Varghese N."/>
            <person name="Submissions S."/>
        </authorList>
    </citation>
    <scope>NUCLEOTIDE SEQUENCE [LARGE SCALE GENOMIC DNA]</scope>
    <source>
        <strain evidence="13">DSM 5463</strain>
    </source>
</reference>
<feature type="binding site" evidence="10">
    <location>
        <begin position="183"/>
        <end position="184"/>
    </location>
    <ligand>
        <name>substrate</name>
    </ligand>
</feature>
<evidence type="ECO:0000256" key="2">
    <source>
        <dbReference type="ARBA" id="ARBA00011738"/>
    </source>
</evidence>
<feature type="binding site" evidence="10">
    <location>
        <position position="178"/>
    </location>
    <ligand>
        <name>substrate</name>
    </ligand>
</feature>
<dbReference type="GO" id="GO:0005829">
    <property type="term" value="C:cytosol"/>
    <property type="evidence" value="ECO:0007669"/>
    <property type="project" value="TreeGrafter"/>
</dbReference>
<dbReference type="FunFam" id="3.90.950.10:FF:000001">
    <property type="entry name" value="dITP/XTP pyrophosphatase"/>
    <property type="match status" value="1"/>
</dbReference>
<comment type="function">
    <text evidence="10">Pyrophosphatase that catalyzes the hydrolysis of nucleoside triphosphates to their monophosphate derivatives, with a high preference for the non-canonical purine nucleotides XTP (xanthosine triphosphate), dITP (deoxyinosine triphosphate) and ITP. Seems to function as a house-cleaning enzyme that removes non-canonical purine nucleotides from the nucleotide pool, thus preventing their incorporation into DNA/RNA and avoiding chromosomal lesions.</text>
</comment>
<keyword evidence="4 10" id="KW-0547">Nucleotide-binding</keyword>